<dbReference type="EMBL" id="CM044708">
    <property type="protein sequence ID" value="KAI5647486.1"/>
    <property type="molecule type" value="Genomic_DNA"/>
</dbReference>
<keyword evidence="2" id="KW-1185">Reference proteome</keyword>
<reference evidence="2" key="1">
    <citation type="journal article" date="2023" name="Nat. Plants">
        <title>Single-cell RNA sequencing provides a high-resolution roadmap for understanding the multicellular compartmentation of specialized metabolism.</title>
        <authorList>
            <person name="Sun S."/>
            <person name="Shen X."/>
            <person name="Li Y."/>
            <person name="Li Y."/>
            <person name="Wang S."/>
            <person name="Li R."/>
            <person name="Zhang H."/>
            <person name="Shen G."/>
            <person name="Guo B."/>
            <person name="Wei J."/>
            <person name="Xu J."/>
            <person name="St-Pierre B."/>
            <person name="Chen S."/>
            <person name="Sun C."/>
        </authorList>
    </citation>
    <scope>NUCLEOTIDE SEQUENCE [LARGE SCALE GENOMIC DNA]</scope>
</reference>
<protein>
    <submittedName>
        <fullName evidence="1">Uncharacterized protein</fullName>
    </submittedName>
</protein>
<sequence>MNQRETQWTWSSIEKKCLFLLQQRNTRSTLFQIHAFMIRNALETNINLITKLISSFAIGDPLAGISYARRIFDLSPRKRDTFFCNTMIKSHLNARQFTEAYALYKYLLKNVEFKPDNYTFSSLAKCCGLDLGFWEGLGVHNHALKSGFVSNLYVATSLVDMYGKLGKMSFAKKVFDKMTERSSVSWTALVDGYVKIGDIDVAKQIFDLMPEKDTAAYNVMIDAYVKLGWMGLARGLFEAMPERNVVSYTSMIDGYCSNGDLREARLLFDTMPERNLFSWNAIIGGYCQNKQPQEALRLFRELLTQSNFEPDDVTVVSVLPAIADLGILELGNWVHHFVRKKKLDRSSNVCTALVDMYAKCGEIEKAKSVFSNIKVKVASVWNALINGLAINGRAEEALEVFLEMKCGGVEPNEVTMLGVLSACNHGGLVEEGKKWFKEMKEFRLTPRIEHYGCMIDLLGRAGCLEEAENLINSMPYEANGIIISSFLFACNHAKDSLKAKRVIKEAIDMEPWNDGNYIALRNLYASERRWNDVEEIKGLMNENRAKKEAGCSVIEIEGRVWEFIAGEQLHPQAEVMHVVLEHLQMHMKANGAYFSEHLKLVEA</sequence>
<organism evidence="1 2">
    <name type="scientific">Catharanthus roseus</name>
    <name type="common">Madagascar periwinkle</name>
    <name type="synonym">Vinca rosea</name>
    <dbReference type="NCBI Taxonomy" id="4058"/>
    <lineage>
        <taxon>Eukaryota</taxon>
        <taxon>Viridiplantae</taxon>
        <taxon>Streptophyta</taxon>
        <taxon>Embryophyta</taxon>
        <taxon>Tracheophyta</taxon>
        <taxon>Spermatophyta</taxon>
        <taxon>Magnoliopsida</taxon>
        <taxon>eudicotyledons</taxon>
        <taxon>Gunneridae</taxon>
        <taxon>Pentapetalae</taxon>
        <taxon>asterids</taxon>
        <taxon>lamiids</taxon>
        <taxon>Gentianales</taxon>
        <taxon>Apocynaceae</taxon>
        <taxon>Rauvolfioideae</taxon>
        <taxon>Vinceae</taxon>
        <taxon>Catharanthinae</taxon>
        <taxon>Catharanthus</taxon>
    </lineage>
</organism>
<evidence type="ECO:0000313" key="2">
    <source>
        <dbReference type="Proteomes" id="UP001060085"/>
    </source>
</evidence>
<comment type="caution">
    <text evidence="1">The sequence shown here is derived from an EMBL/GenBank/DDBJ whole genome shotgun (WGS) entry which is preliminary data.</text>
</comment>
<evidence type="ECO:0000313" key="1">
    <source>
        <dbReference type="EMBL" id="KAI5647486.1"/>
    </source>
</evidence>
<gene>
    <name evidence="1" type="ORF">M9H77_33491</name>
</gene>
<proteinExistence type="predicted"/>
<name>A0ACB9ZKY5_CATRO</name>
<accession>A0ACB9ZKY5</accession>
<dbReference type="Proteomes" id="UP001060085">
    <property type="component" value="Linkage Group LG08"/>
</dbReference>